<sequence>MFHLIKTTVLPLVFHLIKTTVVVSTFHPFQWRNWTPQAMLYLKGASKLHINLVFRPVASKQNEATVPYFSLHLK</sequence>
<organism evidence="2 3">
    <name type="scientific">Gadus morhua</name>
    <name type="common">Atlantic cod</name>
    <dbReference type="NCBI Taxonomy" id="8049"/>
    <lineage>
        <taxon>Eukaryota</taxon>
        <taxon>Metazoa</taxon>
        <taxon>Chordata</taxon>
        <taxon>Craniata</taxon>
        <taxon>Vertebrata</taxon>
        <taxon>Euteleostomi</taxon>
        <taxon>Actinopterygii</taxon>
        <taxon>Neopterygii</taxon>
        <taxon>Teleostei</taxon>
        <taxon>Neoteleostei</taxon>
        <taxon>Acanthomorphata</taxon>
        <taxon>Zeiogadaria</taxon>
        <taxon>Gadariae</taxon>
        <taxon>Gadiformes</taxon>
        <taxon>Gadoidei</taxon>
        <taxon>Gadidae</taxon>
        <taxon>Gadus</taxon>
    </lineage>
</organism>
<dbReference type="AlphaFoldDB" id="A0A8C5C610"/>
<evidence type="ECO:0000313" key="2">
    <source>
        <dbReference type="Ensembl" id="ENSGMOP00000056488.1"/>
    </source>
</evidence>
<dbReference type="Ensembl" id="ENSGMOT00000062397.1">
    <property type="protein sequence ID" value="ENSGMOP00000056488.1"/>
    <property type="gene ID" value="ENSGMOG00000027158.1"/>
</dbReference>
<protein>
    <submittedName>
        <fullName evidence="2">Uncharacterized protein</fullName>
    </submittedName>
</protein>
<dbReference type="InterPro" id="IPR028126">
    <property type="entry name" value="Spexin"/>
</dbReference>
<keyword evidence="3" id="KW-1185">Reference proteome</keyword>
<keyword evidence="1" id="KW-0732">Signal</keyword>
<feature type="chain" id="PRO_5047079022" evidence="1">
    <location>
        <begin position="25"/>
        <end position="74"/>
    </location>
</feature>
<proteinExistence type="predicted"/>
<dbReference type="GeneTree" id="ENSGT01030000239941"/>
<dbReference type="Pfam" id="PF15171">
    <property type="entry name" value="Spexin"/>
    <property type="match status" value="1"/>
</dbReference>
<evidence type="ECO:0000256" key="1">
    <source>
        <dbReference type="SAM" id="SignalP"/>
    </source>
</evidence>
<feature type="signal peptide" evidence="1">
    <location>
        <begin position="1"/>
        <end position="24"/>
    </location>
</feature>
<evidence type="ECO:0000313" key="3">
    <source>
        <dbReference type="Proteomes" id="UP000694546"/>
    </source>
</evidence>
<dbReference type="Proteomes" id="UP000694546">
    <property type="component" value="Chromosome 14"/>
</dbReference>
<reference evidence="2" key="2">
    <citation type="submission" date="2025-09" db="UniProtKB">
        <authorList>
            <consortium name="Ensembl"/>
        </authorList>
    </citation>
    <scope>IDENTIFICATION</scope>
</reference>
<reference evidence="2" key="1">
    <citation type="submission" date="2025-08" db="UniProtKB">
        <authorList>
            <consortium name="Ensembl"/>
        </authorList>
    </citation>
    <scope>IDENTIFICATION</scope>
</reference>
<name>A0A8C5C610_GADMO</name>
<accession>A0A8C5C610</accession>